<protein>
    <submittedName>
        <fullName evidence="1">Uncharacterized protein</fullName>
    </submittedName>
</protein>
<reference evidence="1 2" key="1">
    <citation type="journal article" date="2021" name="Nat. Commun.">
        <title>Genetic determinants of endophytism in the Arabidopsis root mycobiome.</title>
        <authorList>
            <person name="Mesny F."/>
            <person name="Miyauchi S."/>
            <person name="Thiergart T."/>
            <person name="Pickel B."/>
            <person name="Atanasova L."/>
            <person name="Karlsson M."/>
            <person name="Huettel B."/>
            <person name="Barry K.W."/>
            <person name="Haridas S."/>
            <person name="Chen C."/>
            <person name="Bauer D."/>
            <person name="Andreopoulos W."/>
            <person name="Pangilinan J."/>
            <person name="LaButti K."/>
            <person name="Riley R."/>
            <person name="Lipzen A."/>
            <person name="Clum A."/>
            <person name="Drula E."/>
            <person name="Henrissat B."/>
            <person name="Kohler A."/>
            <person name="Grigoriev I.V."/>
            <person name="Martin F.M."/>
            <person name="Hacquard S."/>
        </authorList>
    </citation>
    <scope>NUCLEOTIDE SEQUENCE [LARGE SCALE GENOMIC DNA]</scope>
    <source>
        <strain evidence="1 2">MPI-CAGE-CH-0241</strain>
    </source>
</reference>
<organism evidence="1 2">
    <name type="scientific">Thelonectria olida</name>
    <dbReference type="NCBI Taxonomy" id="1576542"/>
    <lineage>
        <taxon>Eukaryota</taxon>
        <taxon>Fungi</taxon>
        <taxon>Dikarya</taxon>
        <taxon>Ascomycota</taxon>
        <taxon>Pezizomycotina</taxon>
        <taxon>Sordariomycetes</taxon>
        <taxon>Hypocreomycetidae</taxon>
        <taxon>Hypocreales</taxon>
        <taxon>Nectriaceae</taxon>
        <taxon>Thelonectria</taxon>
    </lineage>
</organism>
<dbReference type="EMBL" id="JAGPYM010000024">
    <property type="protein sequence ID" value="KAH6881131.1"/>
    <property type="molecule type" value="Genomic_DNA"/>
</dbReference>
<accession>A0A9P8VWN4</accession>
<dbReference type="AlphaFoldDB" id="A0A9P8VWN4"/>
<gene>
    <name evidence="1" type="ORF">B0T10DRAFT_141129</name>
</gene>
<dbReference type="OrthoDB" id="5404599at2759"/>
<name>A0A9P8VWN4_9HYPO</name>
<evidence type="ECO:0000313" key="2">
    <source>
        <dbReference type="Proteomes" id="UP000777438"/>
    </source>
</evidence>
<proteinExistence type="predicted"/>
<evidence type="ECO:0000313" key="1">
    <source>
        <dbReference type="EMBL" id="KAH6881131.1"/>
    </source>
</evidence>
<dbReference type="Proteomes" id="UP000777438">
    <property type="component" value="Unassembled WGS sequence"/>
</dbReference>
<comment type="caution">
    <text evidence="1">The sequence shown here is derived from an EMBL/GenBank/DDBJ whole genome shotgun (WGS) entry which is preliminary data.</text>
</comment>
<sequence length="87" mass="9583">MKQHYAERIVDICTELAVPADGSSSISGVDGDALSERYLCGRKVDCSPQNLRKTCLLLGMDCSTLVFYGSSHVEWLSQSGRCHRVCK</sequence>
<keyword evidence="2" id="KW-1185">Reference proteome</keyword>